<dbReference type="AlphaFoldDB" id="A0A8S1J158"/>
<gene>
    <name evidence="3" type="ORF">OSTQU699_LOCUS5254</name>
</gene>
<sequence>MQIPRLAAPGPCAFSPLPRDAPGVCRPLPKTPLPGSGVAGNSGASRAGRLGRWRGVGLSPGTRYRGPTSQAAFLAPMLQAVTPKLAFNAMAVVVLPLYTLMAARPRSLMTRRLVQSPLIYVALAALYTILLLQCAQDGLFARVMDILRASSPLPDVSALAHLLQDTSVTSLTWVHLLLMDLFMAREVYLDGLRSSVTTAHSVILCFMFGPTGILSHMATKRLQGS</sequence>
<feature type="region of interest" description="Disordered" evidence="1">
    <location>
        <begin position="25"/>
        <end position="46"/>
    </location>
</feature>
<reference evidence="3" key="1">
    <citation type="submission" date="2020-12" db="EMBL/GenBank/DDBJ databases">
        <authorList>
            <person name="Iha C."/>
        </authorList>
    </citation>
    <scope>NUCLEOTIDE SEQUENCE</scope>
</reference>
<proteinExistence type="predicted"/>
<keyword evidence="2" id="KW-1133">Transmembrane helix</keyword>
<dbReference type="Proteomes" id="UP000708148">
    <property type="component" value="Unassembled WGS sequence"/>
</dbReference>
<dbReference type="PANTHER" id="PTHR34543">
    <property type="entry name" value="PROTEIN ABA DEFICIENT 4, CHLOROPLASTIC"/>
    <property type="match status" value="1"/>
</dbReference>
<dbReference type="InterPro" id="IPR025461">
    <property type="entry name" value="ABA4-like"/>
</dbReference>
<dbReference type="PANTHER" id="PTHR34543:SF1">
    <property type="entry name" value="PROTEIN ABA DEFICIENT 4, CHLOROPLASTIC"/>
    <property type="match status" value="1"/>
</dbReference>
<evidence type="ECO:0000256" key="2">
    <source>
        <dbReference type="SAM" id="Phobius"/>
    </source>
</evidence>
<feature type="transmembrane region" description="Helical" evidence="2">
    <location>
        <begin position="118"/>
        <end position="135"/>
    </location>
</feature>
<dbReference type="Pfam" id="PF14108">
    <property type="entry name" value="ABA4-like"/>
    <property type="match status" value="1"/>
</dbReference>
<comment type="caution">
    <text evidence="3">The sequence shown here is derived from an EMBL/GenBank/DDBJ whole genome shotgun (WGS) entry which is preliminary data.</text>
</comment>
<keyword evidence="2" id="KW-0812">Transmembrane</keyword>
<keyword evidence="4" id="KW-1185">Reference proteome</keyword>
<accession>A0A8S1J158</accession>
<dbReference type="OrthoDB" id="196782at2759"/>
<evidence type="ECO:0000313" key="3">
    <source>
        <dbReference type="EMBL" id="CAD7699895.1"/>
    </source>
</evidence>
<evidence type="ECO:0000256" key="1">
    <source>
        <dbReference type="SAM" id="MobiDB-lite"/>
    </source>
</evidence>
<protein>
    <submittedName>
        <fullName evidence="3">Uncharacterized protein</fullName>
    </submittedName>
</protein>
<feature type="transmembrane region" description="Helical" evidence="2">
    <location>
        <begin position="85"/>
        <end position="103"/>
    </location>
</feature>
<name>A0A8S1J158_9CHLO</name>
<keyword evidence="2" id="KW-0472">Membrane</keyword>
<evidence type="ECO:0000313" key="4">
    <source>
        <dbReference type="Proteomes" id="UP000708148"/>
    </source>
</evidence>
<dbReference type="EMBL" id="CAJHUC010001131">
    <property type="protein sequence ID" value="CAD7699895.1"/>
    <property type="molecule type" value="Genomic_DNA"/>
</dbReference>
<feature type="transmembrane region" description="Helical" evidence="2">
    <location>
        <begin position="198"/>
        <end position="219"/>
    </location>
</feature>
<organism evidence="3 4">
    <name type="scientific">Ostreobium quekettii</name>
    <dbReference type="NCBI Taxonomy" id="121088"/>
    <lineage>
        <taxon>Eukaryota</taxon>
        <taxon>Viridiplantae</taxon>
        <taxon>Chlorophyta</taxon>
        <taxon>core chlorophytes</taxon>
        <taxon>Ulvophyceae</taxon>
        <taxon>TCBD clade</taxon>
        <taxon>Bryopsidales</taxon>
        <taxon>Ostreobineae</taxon>
        <taxon>Ostreobiaceae</taxon>
        <taxon>Ostreobium</taxon>
    </lineage>
</organism>